<dbReference type="AlphaFoldDB" id="A0AAE1D1P8"/>
<dbReference type="Proteomes" id="UP001283361">
    <property type="component" value="Unassembled WGS sequence"/>
</dbReference>
<protein>
    <submittedName>
        <fullName evidence="1">Uncharacterized protein</fullName>
    </submittedName>
</protein>
<comment type="caution">
    <text evidence="1">The sequence shown here is derived from an EMBL/GenBank/DDBJ whole genome shotgun (WGS) entry which is preliminary data.</text>
</comment>
<proteinExistence type="predicted"/>
<name>A0AAE1D1P8_9GAST</name>
<dbReference type="EMBL" id="JAWDGP010005875">
    <property type="protein sequence ID" value="KAK3750499.1"/>
    <property type="molecule type" value="Genomic_DNA"/>
</dbReference>
<reference evidence="1" key="1">
    <citation type="journal article" date="2023" name="G3 (Bethesda)">
        <title>A reference genome for the long-term kleptoplast-retaining sea slug Elysia crispata morphotype clarki.</title>
        <authorList>
            <person name="Eastman K.E."/>
            <person name="Pendleton A.L."/>
            <person name="Shaikh M.A."/>
            <person name="Suttiyut T."/>
            <person name="Ogas R."/>
            <person name="Tomko P."/>
            <person name="Gavelis G."/>
            <person name="Widhalm J.R."/>
            <person name="Wisecaver J.H."/>
        </authorList>
    </citation>
    <scope>NUCLEOTIDE SEQUENCE</scope>
    <source>
        <strain evidence="1">ECLA1</strain>
    </source>
</reference>
<gene>
    <name evidence="1" type="ORF">RRG08_053869</name>
</gene>
<evidence type="ECO:0000313" key="1">
    <source>
        <dbReference type="EMBL" id="KAK3750499.1"/>
    </source>
</evidence>
<accession>A0AAE1D1P8</accession>
<evidence type="ECO:0000313" key="2">
    <source>
        <dbReference type="Proteomes" id="UP001283361"/>
    </source>
</evidence>
<organism evidence="1 2">
    <name type="scientific">Elysia crispata</name>
    <name type="common">lettuce slug</name>
    <dbReference type="NCBI Taxonomy" id="231223"/>
    <lineage>
        <taxon>Eukaryota</taxon>
        <taxon>Metazoa</taxon>
        <taxon>Spiralia</taxon>
        <taxon>Lophotrochozoa</taxon>
        <taxon>Mollusca</taxon>
        <taxon>Gastropoda</taxon>
        <taxon>Heterobranchia</taxon>
        <taxon>Euthyneura</taxon>
        <taxon>Panpulmonata</taxon>
        <taxon>Sacoglossa</taxon>
        <taxon>Placobranchoidea</taxon>
        <taxon>Plakobranchidae</taxon>
        <taxon>Elysia</taxon>
    </lineage>
</organism>
<sequence length="68" mass="7634">MDSKIGRRNSTTKLELTTNFWMSGSGTKTRLLKAGHLDIVNLVITRYRPGASTLLHWLVKIPGAPKRE</sequence>
<keyword evidence="2" id="KW-1185">Reference proteome</keyword>